<dbReference type="Proteomes" id="UP001359559">
    <property type="component" value="Unassembled WGS sequence"/>
</dbReference>
<organism evidence="1 2">
    <name type="scientific">Clitoria ternatea</name>
    <name type="common">Butterfly pea</name>
    <dbReference type="NCBI Taxonomy" id="43366"/>
    <lineage>
        <taxon>Eukaryota</taxon>
        <taxon>Viridiplantae</taxon>
        <taxon>Streptophyta</taxon>
        <taxon>Embryophyta</taxon>
        <taxon>Tracheophyta</taxon>
        <taxon>Spermatophyta</taxon>
        <taxon>Magnoliopsida</taxon>
        <taxon>eudicotyledons</taxon>
        <taxon>Gunneridae</taxon>
        <taxon>Pentapetalae</taxon>
        <taxon>rosids</taxon>
        <taxon>fabids</taxon>
        <taxon>Fabales</taxon>
        <taxon>Fabaceae</taxon>
        <taxon>Papilionoideae</taxon>
        <taxon>50 kb inversion clade</taxon>
        <taxon>NPAAA clade</taxon>
        <taxon>indigoferoid/millettioid clade</taxon>
        <taxon>Phaseoleae</taxon>
        <taxon>Clitoria</taxon>
    </lineage>
</organism>
<reference evidence="1 2" key="1">
    <citation type="submission" date="2024-01" db="EMBL/GenBank/DDBJ databases">
        <title>The genomes of 5 underutilized Papilionoideae crops provide insights into root nodulation and disease resistance.</title>
        <authorList>
            <person name="Yuan L."/>
        </authorList>
    </citation>
    <scope>NUCLEOTIDE SEQUENCE [LARGE SCALE GENOMIC DNA]</scope>
    <source>
        <strain evidence="1">LY-2023</strain>
        <tissue evidence="1">Leaf</tissue>
    </source>
</reference>
<comment type="caution">
    <text evidence="1">The sequence shown here is derived from an EMBL/GenBank/DDBJ whole genome shotgun (WGS) entry which is preliminary data.</text>
</comment>
<sequence>MEKTRFNLSLAKEAVHGPGSNVAAELFSTRGWIMILIDEEWARVKDGKRLKGAIVIRRGEFVARFKREV</sequence>
<gene>
    <name evidence="1" type="ORF">RJT34_13580</name>
</gene>
<dbReference type="EMBL" id="JAYKXN010000003">
    <property type="protein sequence ID" value="KAK7302685.1"/>
    <property type="molecule type" value="Genomic_DNA"/>
</dbReference>
<proteinExistence type="predicted"/>
<keyword evidence="2" id="KW-1185">Reference proteome</keyword>
<accession>A0AAN9JNT3</accession>
<evidence type="ECO:0000313" key="2">
    <source>
        <dbReference type="Proteomes" id="UP001359559"/>
    </source>
</evidence>
<evidence type="ECO:0000313" key="1">
    <source>
        <dbReference type="EMBL" id="KAK7302685.1"/>
    </source>
</evidence>
<dbReference type="AlphaFoldDB" id="A0AAN9JNT3"/>
<protein>
    <submittedName>
        <fullName evidence="1">Uncharacterized protein</fullName>
    </submittedName>
</protein>
<name>A0AAN9JNT3_CLITE</name>